<keyword evidence="5 6" id="KW-0472">Membrane</keyword>
<evidence type="ECO:0000256" key="2">
    <source>
        <dbReference type="ARBA" id="ARBA00022475"/>
    </source>
</evidence>
<evidence type="ECO:0000313" key="8">
    <source>
        <dbReference type="Proteomes" id="UP000515789"/>
    </source>
</evidence>
<accession>A0A7G5MRW5</accession>
<sequence>MNKKTSTEKKKFELPHIFVLLCLIIVVCAIATWILPAGEFDRTVNEAGTEVVVPGTYHTVEASPVGPFETVKSIYFGMLNGGGVIFFVFIAYASIGLMISTGAFNGLVAGLLKILKGKTRAIIIPIFITVLGIASSTIGVFEEAFPFIPIFVGISIAMGYDAIVGLAIVALGTGLGYSGAVMNPFTVGTAQSIAGLPQMSGAGFRIVSHVLMIIVASVFTIRYALKIQADPSKSLVRGDDFSHMTMNPDDIEKHPFGIREKLVLGVLGVGIVVIVWGTKYKGWYFEDLSGVFLIMGIISSIIMGWGPNTIAKKIAQSFSDIAVACMMIGIARGILVVMQDGHIIDTVVYGLSIPLSKLPGWLSGEAMLLVQSLLNFLIPSGSGQAVTSIPIMAPLADLCGISRQVAVLAFQFGDGLSNILWPTAMAPIMCGIAGVKMEKWWKFLVPVFLVLLLTQAVLIAAATFIM</sequence>
<keyword evidence="2" id="KW-1003">Cell membrane</keyword>
<feature type="transmembrane region" description="Helical" evidence="6">
    <location>
        <begin position="206"/>
        <end position="225"/>
    </location>
</feature>
<dbReference type="InterPro" id="IPR018385">
    <property type="entry name" value="C4_dicarb_anaerob_car-like"/>
</dbReference>
<dbReference type="AlphaFoldDB" id="A0A7G5MRW5"/>
<name>A0A7G5MRW5_9FIRM</name>
<gene>
    <name evidence="7" type="ORF">E5259_07005</name>
</gene>
<dbReference type="PANTHER" id="PTHR43652">
    <property type="entry name" value="BASIC AMINO ACID ANTIPORTER YFCC-RELATED"/>
    <property type="match status" value="1"/>
</dbReference>
<keyword evidence="4 6" id="KW-1133">Transmembrane helix</keyword>
<dbReference type="GeneID" id="75055390"/>
<feature type="transmembrane region" description="Helical" evidence="6">
    <location>
        <begin position="12"/>
        <end position="35"/>
    </location>
</feature>
<feature type="transmembrane region" description="Helical" evidence="6">
    <location>
        <begin position="290"/>
        <end position="306"/>
    </location>
</feature>
<evidence type="ECO:0000256" key="5">
    <source>
        <dbReference type="ARBA" id="ARBA00023136"/>
    </source>
</evidence>
<dbReference type="GO" id="GO:0005886">
    <property type="term" value="C:plasma membrane"/>
    <property type="evidence" value="ECO:0007669"/>
    <property type="project" value="UniProtKB-SubCell"/>
</dbReference>
<keyword evidence="3 6" id="KW-0812">Transmembrane</keyword>
<dbReference type="PANTHER" id="PTHR43652:SF2">
    <property type="entry name" value="BASIC AMINO ACID ANTIPORTER YFCC-RELATED"/>
    <property type="match status" value="1"/>
</dbReference>
<evidence type="ECO:0000256" key="6">
    <source>
        <dbReference type="SAM" id="Phobius"/>
    </source>
</evidence>
<dbReference type="Proteomes" id="UP000515789">
    <property type="component" value="Chromosome"/>
</dbReference>
<comment type="subcellular location">
    <subcellularLocation>
        <location evidence="1">Cell membrane</location>
        <topology evidence="1">Multi-pass membrane protein</topology>
    </subcellularLocation>
</comment>
<feature type="transmembrane region" description="Helical" evidence="6">
    <location>
        <begin position="443"/>
        <end position="465"/>
    </location>
</feature>
<feature type="transmembrane region" description="Helical" evidence="6">
    <location>
        <begin position="318"/>
        <end position="338"/>
    </location>
</feature>
<dbReference type="RefSeq" id="WP_018598563.1">
    <property type="nucleotide sequence ID" value="NZ_AP031416.1"/>
</dbReference>
<reference evidence="7 8" key="1">
    <citation type="submission" date="2019-04" db="EMBL/GenBank/DDBJ databases">
        <authorList>
            <person name="Schori C."/>
            <person name="Ahrens C."/>
        </authorList>
    </citation>
    <scope>NUCLEOTIDE SEQUENCE [LARGE SCALE GENOMIC DNA]</scope>
    <source>
        <strain evidence="7 8">DSM 2950</strain>
    </source>
</reference>
<protein>
    <submittedName>
        <fullName evidence="7">YfcC family protein</fullName>
    </submittedName>
</protein>
<proteinExistence type="predicted"/>
<feature type="transmembrane region" description="Helical" evidence="6">
    <location>
        <begin position="84"/>
        <end position="109"/>
    </location>
</feature>
<feature type="transmembrane region" description="Helical" evidence="6">
    <location>
        <begin position="121"/>
        <end position="141"/>
    </location>
</feature>
<feature type="transmembrane region" description="Helical" evidence="6">
    <location>
        <begin position="262"/>
        <end position="278"/>
    </location>
</feature>
<dbReference type="Pfam" id="PF03606">
    <property type="entry name" value="DcuC"/>
    <property type="match status" value="1"/>
</dbReference>
<dbReference type="InterPro" id="IPR051679">
    <property type="entry name" value="DASS-Related_Transporters"/>
</dbReference>
<feature type="transmembrane region" description="Helical" evidence="6">
    <location>
        <begin position="147"/>
        <end position="168"/>
    </location>
</feature>
<organism evidence="7 8">
    <name type="scientific">Blautia producta</name>
    <dbReference type="NCBI Taxonomy" id="33035"/>
    <lineage>
        <taxon>Bacteria</taxon>
        <taxon>Bacillati</taxon>
        <taxon>Bacillota</taxon>
        <taxon>Clostridia</taxon>
        <taxon>Lachnospirales</taxon>
        <taxon>Lachnospiraceae</taxon>
        <taxon>Blautia</taxon>
    </lineage>
</organism>
<dbReference type="EMBL" id="CP039126">
    <property type="protein sequence ID" value="QMW77358.1"/>
    <property type="molecule type" value="Genomic_DNA"/>
</dbReference>
<evidence type="ECO:0000313" key="7">
    <source>
        <dbReference type="EMBL" id="QMW77358.1"/>
    </source>
</evidence>
<evidence type="ECO:0000256" key="4">
    <source>
        <dbReference type="ARBA" id="ARBA00022989"/>
    </source>
</evidence>
<evidence type="ECO:0000256" key="3">
    <source>
        <dbReference type="ARBA" id="ARBA00022692"/>
    </source>
</evidence>
<evidence type="ECO:0000256" key="1">
    <source>
        <dbReference type="ARBA" id="ARBA00004651"/>
    </source>
</evidence>